<feature type="transmembrane region" description="Helical" evidence="9">
    <location>
        <begin position="224"/>
        <end position="244"/>
    </location>
</feature>
<dbReference type="STRING" id="1227499.C493_20646"/>
<keyword evidence="3 8" id="KW-0813">Transport</keyword>
<feature type="transmembrane region" description="Helical" evidence="9">
    <location>
        <begin position="456"/>
        <end position="475"/>
    </location>
</feature>
<dbReference type="PANTHER" id="PTHR43337:SF1">
    <property type="entry name" value="XANTHINE_URACIL PERMEASE C887.17-RELATED"/>
    <property type="match status" value="1"/>
</dbReference>
<reference evidence="10 11" key="1">
    <citation type="journal article" date="2014" name="PLoS Genet.">
        <title>Phylogenetically driven sequencing of extremely halophilic archaea reveals strategies for static and dynamic osmo-response.</title>
        <authorList>
            <person name="Becker E.A."/>
            <person name="Seitzer P.M."/>
            <person name="Tritt A."/>
            <person name="Larsen D."/>
            <person name="Krusor M."/>
            <person name="Yao A.I."/>
            <person name="Wu D."/>
            <person name="Madern D."/>
            <person name="Eisen J.A."/>
            <person name="Darling A.E."/>
            <person name="Facciotti M.T."/>
        </authorList>
    </citation>
    <scope>NUCLEOTIDE SEQUENCE [LARGE SCALE GENOMIC DNA]</scope>
    <source>
        <strain evidence="10 11">JCM 12255</strain>
    </source>
</reference>
<dbReference type="PATRIC" id="fig|1227499.3.peg.4244"/>
<dbReference type="OrthoDB" id="27788at2157"/>
<comment type="similarity">
    <text evidence="2 8">Belongs to the nucleobase:cation symporter-2 (NCS2) (TC 2.A.40) family. Azg-like subfamily.</text>
</comment>
<dbReference type="PANTHER" id="PTHR43337">
    <property type="entry name" value="XANTHINE/URACIL PERMEASE C887.17-RELATED"/>
    <property type="match status" value="1"/>
</dbReference>
<dbReference type="RefSeq" id="WP_007261381.1">
    <property type="nucleotide sequence ID" value="NZ_AOHZ01000096.1"/>
</dbReference>
<keyword evidence="7 8" id="KW-0472">Membrane</keyword>
<name>L9WLU1_9EURY</name>
<feature type="transmembrane region" description="Helical" evidence="9">
    <location>
        <begin position="78"/>
        <end position="97"/>
    </location>
</feature>
<proteinExistence type="inferred from homology"/>
<feature type="transmembrane region" description="Helical" evidence="9">
    <location>
        <begin position="197"/>
        <end position="217"/>
    </location>
</feature>
<dbReference type="GO" id="GO:0005886">
    <property type="term" value="C:plasma membrane"/>
    <property type="evidence" value="ECO:0007669"/>
    <property type="project" value="UniProtKB-SubCell"/>
</dbReference>
<keyword evidence="5 8" id="KW-0812">Transmembrane</keyword>
<dbReference type="GO" id="GO:0005345">
    <property type="term" value="F:purine nucleobase transmembrane transporter activity"/>
    <property type="evidence" value="ECO:0007669"/>
    <property type="project" value="TreeGrafter"/>
</dbReference>
<feature type="transmembrane region" description="Helical" evidence="9">
    <location>
        <begin position="386"/>
        <end position="406"/>
    </location>
</feature>
<sequence>MGALDTIADYFDFDEHQTDYRTEAIAGVTTFLAMAYIIVVNPAIIAPAIFGRPPAEIEPGDQTEIGGSLYTIGEIEQMLAVVTILASIIAIVVMAFYAKRPFGLAPGMGLNAFFTFTVVLILGVPWQVALAAVFVEGLLFIALTAVGARKYIIELFPEPVKFAVGAGIGVFLLFLGLQEMQLVVGYESTLVTLGNVLESPIAAFSLAGLVLTLLLYARGVRGSIVIGILGTAAAAWLVTLAGLVDQGTITPEQGIEGAQYDFTPLFWGFVDGLGMIGEDPVVFLLVVFTFFFVDFFDTAGTLIGVSQIAGFLDDEGDLPEIEKPLMADAVGTTAGAMIGTSTVTTFIESSTGIEEGGRTGFTALVVGACFLVSLAFVPLITAIPTYASYLALVVVGIIMLQGVADIDWQDPAWAIAAGLTITIMPLTTSIANGLAAGIISYPLVKGAMGEHRDVSLGQWVLALSFIVYFVIYFAVEAGEFTF</sequence>
<evidence type="ECO:0000256" key="9">
    <source>
        <dbReference type="SAM" id="Phobius"/>
    </source>
</evidence>
<feature type="transmembrane region" description="Helical" evidence="9">
    <location>
        <begin position="359"/>
        <end position="379"/>
    </location>
</feature>
<feature type="transmembrane region" description="Helical" evidence="9">
    <location>
        <begin position="128"/>
        <end position="148"/>
    </location>
</feature>
<evidence type="ECO:0000256" key="6">
    <source>
        <dbReference type="ARBA" id="ARBA00022989"/>
    </source>
</evidence>
<dbReference type="Pfam" id="PF00860">
    <property type="entry name" value="Xan_ur_permease"/>
    <property type="match status" value="1"/>
</dbReference>
<feature type="transmembrane region" description="Helical" evidence="9">
    <location>
        <begin position="160"/>
        <end position="177"/>
    </location>
</feature>
<accession>L9WLU1</accession>
<keyword evidence="4 8" id="KW-1003">Cell membrane</keyword>
<dbReference type="EMBL" id="AOHZ01000096">
    <property type="protein sequence ID" value="ELY49318.1"/>
    <property type="molecule type" value="Genomic_DNA"/>
</dbReference>
<organism evidence="10 11">
    <name type="scientific">Natronolimnohabitans innermongolicus JCM 12255</name>
    <dbReference type="NCBI Taxonomy" id="1227499"/>
    <lineage>
        <taxon>Archaea</taxon>
        <taxon>Methanobacteriati</taxon>
        <taxon>Methanobacteriota</taxon>
        <taxon>Stenosarchaea group</taxon>
        <taxon>Halobacteria</taxon>
        <taxon>Halobacteriales</taxon>
        <taxon>Natrialbaceae</taxon>
        <taxon>Natronolimnohabitans</taxon>
    </lineage>
</organism>
<gene>
    <name evidence="10" type="ORF">C493_20646</name>
</gene>
<dbReference type="InterPro" id="IPR045018">
    <property type="entry name" value="Azg-like"/>
</dbReference>
<keyword evidence="11" id="KW-1185">Reference proteome</keyword>
<dbReference type="AlphaFoldDB" id="L9WLU1"/>
<evidence type="ECO:0000313" key="10">
    <source>
        <dbReference type="EMBL" id="ELY49318.1"/>
    </source>
</evidence>
<evidence type="ECO:0000256" key="5">
    <source>
        <dbReference type="ARBA" id="ARBA00022692"/>
    </source>
</evidence>
<feature type="transmembrane region" description="Helical" evidence="9">
    <location>
        <begin position="281"/>
        <end position="305"/>
    </location>
</feature>
<evidence type="ECO:0000313" key="11">
    <source>
        <dbReference type="Proteomes" id="UP000011602"/>
    </source>
</evidence>
<comment type="caution">
    <text evidence="10">The sequence shown here is derived from an EMBL/GenBank/DDBJ whole genome shotgun (WGS) entry which is preliminary data.</text>
</comment>
<feature type="transmembrane region" description="Helical" evidence="9">
    <location>
        <begin position="412"/>
        <end position="444"/>
    </location>
</feature>
<evidence type="ECO:0000256" key="7">
    <source>
        <dbReference type="ARBA" id="ARBA00023136"/>
    </source>
</evidence>
<keyword evidence="6 8" id="KW-1133">Transmembrane helix</keyword>
<evidence type="ECO:0000256" key="2">
    <source>
        <dbReference type="ARBA" id="ARBA00005697"/>
    </source>
</evidence>
<feature type="transmembrane region" description="Helical" evidence="9">
    <location>
        <begin position="24"/>
        <end position="50"/>
    </location>
</feature>
<evidence type="ECO:0000256" key="4">
    <source>
        <dbReference type="ARBA" id="ARBA00022475"/>
    </source>
</evidence>
<evidence type="ECO:0000256" key="8">
    <source>
        <dbReference type="PIRNR" id="PIRNR005353"/>
    </source>
</evidence>
<dbReference type="eggNOG" id="arCOG02807">
    <property type="taxonomic scope" value="Archaea"/>
</dbReference>
<dbReference type="InterPro" id="IPR006043">
    <property type="entry name" value="NCS2"/>
</dbReference>
<evidence type="ECO:0000256" key="3">
    <source>
        <dbReference type="ARBA" id="ARBA00022448"/>
    </source>
</evidence>
<dbReference type="Proteomes" id="UP000011602">
    <property type="component" value="Unassembled WGS sequence"/>
</dbReference>
<dbReference type="InterPro" id="IPR026033">
    <property type="entry name" value="Azg-like_bact_archaea"/>
</dbReference>
<feature type="transmembrane region" description="Helical" evidence="9">
    <location>
        <begin position="104"/>
        <end position="122"/>
    </location>
</feature>
<dbReference type="PIRSF" id="PIRSF005353">
    <property type="entry name" value="PbuG"/>
    <property type="match status" value="1"/>
</dbReference>
<comment type="subcellular location">
    <subcellularLocation>
        <location evidence="1 8">Cell membrane</location>
        <topology evidence="1 8">Multi-pass membrane protein</topology>
    </subcellularLocation>
</comment>
<protein>
    <submittedName>
        <fullName evidence="10">Xanthine/uracil/vitamin C permease</fullName>
    </submittedName>
</protein>
<evidence type="ECO:0000256" key="1">
    <source>
        <dbReference type="ARBA" id="ARBA00004651"/>
    </source>
</evidence>